<dbReference type="RefSeq" id="YP_010842723.1">
    <property type="nucleotide sequence ID" value="NC_079144.1"/>
</dbReference>
<proteinExistence type="predicted"/>
<dbReference type="KEGG" id="vg:80559522"/>
<protein>
    <recommendedName>
        <fullName evidence="3">Helix-turn-helix DNA binding domain protein</fullName>
    </recommendedName>
</protein>
<organism evidence="1 2">
    <name type="scientific">Gordonia phage Reyja</name>
    <dbReference type="NCBI Taxonomy" id="2571250"/>
    <lineage>
        <taxon>Viruses</taxon>
        <taxon>Duplodnaviria</taxon>
        <taxon>Heunggongvirae</taxon>
        <taxon>Uroviricota</taxon>
        <taxon>Caudoviricetes</taxon>
        <taxon>Santhisvirus</taxon>
        <taxon>Santhisvirus reyja</taxon>
    </lineage>
</organism>
<reference evidence="1 2" key="1">
    <citation type="submission" date="2019-04" db="EMBL/GenBank/DDBJ databases">
        <authorList>
            <person name="Pope W.H."/>
            <person name="Garlena R.A."/>
            <person name="Russell D.A."/>
            <person name="Jacobs-Sera D."/>
            <person name="Hatfull G.F."/>
        </authorList>
    </citation>
    <scope>NUCLEOTIDE SEQUENCE [LARGE SCALE GENOMIC DNA]</scope>
</reference>
<accession>A0A4D6T6V9</accession>
<evidence type="ECO:0000313" key="1">
    <source>
        <dbReference type="EMBL" id="QCG77806.1"/>
    </source>
</evidence>
<evidence type="ECO:0008006" key="3">
    <source>
        <dbReference type="Google" id="ProtNLM"/>
    </source>
</evidence>
<gene>
    <name evidence="1" type="primary">61</name>
    <name evidence="1" type="ORF">SEA_REYJA_61</name>
</gene>
<dbReference type="Proteomes" id="UP000298786">
    <property type="component" value="Segment"/>
</dbReference>
<keyword evidence="2" id="KW-1185">Reference proteome</keyword>
<name>A0A4D6T6V9_9CAUD</name>
<dbReference type="EMBL" id="MK814759">
    <property type="protein sequence ID" value="QCG77806.1"/>
    <property type="molecule type" value="Genomic_DNA"/>
</dbReference>
<sequence>MTANACACGRPAHNAYLCPTCTTALAHRLITVATLEEHLDTQLAGLNRGAARVGGTRNPSETPLAFDWTASEAGYVLRNTLRAWCLDLIRKRRPTPARWVYVRFTYPPGFIGPLAADQSRVPAGYQARIADYAAWLAANVTLIAADPHAHTIDDEITSAIDNARTAIDRRIGRKFAGICEKCGADLWAAHGDTTVECRDCAHSVERWRAEARINRRLDDCLMTARELVDVVRDRYGIETNEKRIHDLAYRKRHPIAARGTLGGRTLYRAGDVFARLLHPTPTRKRTRAGAPHA</sequence>
<dbReference type="GeneID" id="80559522"/>
<evidence type="ECO:0000313" key="2">
    <source>
        <dbReference type="Proteomes" id="UP000298786"/>
    </source>
</evidence>